<dbReference type="CDD" id="cd00118">
    <property type="entry name" value="LysM"/>
    <property type="match status" value="1"/>
</dbReference>
<dbReference type="SUPFAM" id="SSF54106">
    <property type="entry name" value="LysM domain"/>
    <property type="match status" value="1"/>
</dbReference>
<evidence type="ECO:0000256" key="1">
    <source>
        <dbReference type="SAM" id="Phobius"/>
    </source>
</evidence>
<protein>
    <submittedName>
        <fullName evidence="3">Mannosyl-glycoprotein endo-beta-N-acetylglucosamidase</fullName>
    </submittedName>
</protein>
<keyword evidence="1" id="KW-0472">Membrane</keyword>
<evidence type="ECO:0000259" key="2">
    <source>
        <dbReference type="PROSITE" id="PS51782"/>
    </source>
</evidence>
<sequence>MEMSHRTRRYGYRLKQRFREDPFSIIVLYALFFSAIFLIFAFRGLIATMFIKPIGVINPGTYQFDVTTNPDDTATDSAGNQSTLKLQSTGTYTVREGDTLAGIAAALELDWKDLAVLNHLEAPYSLSVGQELQLP</sequence>
<keyword evidence="1" id="KW-1133">Transmembrane helix</keyword>
<accession>A0A0G1ZFP6</accession>
<name>A0A0G1ZFP6_UNCK3</name>
<evidence type="ECO:0000313" key="4">
    <source>
        <dbReference type="Proteomes" id="UP000034913"/>
    </source>
</evidence>
<comment type="caution">
    <text evidence="3">The sequence shown here is derived from an EMBL/GenBank/DDBJ whole genome shotgun (WGS) entry which is preliminary data.</text>
</comment>
<dbReference type="InterPro" id="IPR018392">
    <property type="entry name" value="LysM"/>
</dbReference>
<organism evidence="3 4">
    <name type="scientific">candidate division Kazan bacterium GW2011_GWB1_52_7</name>
    <dbReference type="NCBI Taxonomy" id="1620414"/>
    <lineage>
        <taxon>Bacteria</taxon>
        <taxon>Bacteria division Kazan-3B-28</taxon>
    </lineage>
</organism>
<keyword evidence="1" id="KW-0812">Transmembrane</keyword>
<evidence type="ECO:0000313" key="3">
    <source>
        <dbReference type="EMBL" id="KKW26692.1"/>
    </source>
</evidence>
<proteinExistence type="predicted"/>
<dbReference type="Gene3D" id="3.10.350.10">
    <property type="entry name" value="LysM domain"/>
    <property type="match status" value="1"/>
</dbReference>
<gene>
    <name evidence="3" type="ORF">VF00_C0002G0017</name>
</gene>
<dbReference type="EMBL" id="LCRB01000002">
    <property type="protein sequence ID" value="KKW26692.1"/>
    <property type="molecule type" value="Genomic_DNA"/>
</dbReference>
<dbReference type="Pfam" id="PF01476">
    <property type="entry name" value="LysM"/>
    <property type="match status" value="1"/>
</dbReference>
<dbReference type="AlphaFoldDB" id="A0A0G1ZFP6"/>
<feature type="transmembrane region" description="Helical" evidence="1">
    <location>
        <begin position="21"/>
        <end position="42"/>
    </location>
</feature>
<dbReference type="SMART" id="SM00257">
    <property type="entry name" value="LysM"/>
    <property type="match status" value="1"/>
</dbReference>
<feature type="domain" description="LysM" evidence="2">
    <location>
        <begin position="90"/>
        <end position="134"/>
    </location>
</feature>
<dbReference type="InterPro" id="IPR036779">
    <property type="entry name" value="LysM_dom_sf"/>
</dbReference>
<dbReference type="Proteomes" id="UP000034913">
    <property type="component" value="Unassembled WGS sequence"/>
</dbReference>
<dbReference type="PROSITE" id="PS51782">
    <property type="entry name" value="LYSM"/>
    <property type="match status" value="1"/>
</dbReference>
<reference evidence="3 4" key="1">
    <citation type="journal article" date="2015" name="Nature">
        <title>rRNA introns, odd ribosomes, and small enigmatic genomes across a large radiation of phyla.</title>
        <authorList>
            <person name="Brown C.T."/>
            <person name="Hug L.A."/>
            <person name="Thomas B.C."/>
            <person name="Sharon I."/>
            <person name="Castelle C.J."/>
            <person name="Singh A."/>
            <person name="Wilkins M.J."/>
            <person name="Williams K.H."/>
            <person name="Banfield J.F."/>
        </authorList>
    </citation>
    <scope>NUCLEOTIDE SEQUENCE [LARGE SCALE GENOMIC DNA]</scope>
</reference>